<feature type="domain" description="C2H2-type" evidence="2">
    <location>
        <begin position="187"/>
        <end position="207"/>
    </location>
</feature>
<proteinExistence type="predicted"/>
<feature type="compositionally biased region" description="Acidic residues" evidence="1">
    <location>
        <begin position="41"/>
        <end position="56"/>
    </location>
</feature>
<evidence type="ECO:0000259" key="2">
    <source>
        <dbReference type="PROSITE" id="PS00028"/>
    </source>
</evidence>
<dbReference type="Proteomes" id="UP001175271">
    <property type="component" value="Unassembled WGS sequence"/>
</dbReference>
<accession>A0AA39HZJ5</accession>
<gene>
    <name evidence="3" type="ORF">QR680_006976</name>
</gene>
<dbReference type="PROSITE" id="PS00028">
    <property type="entry name" value="ZINC_FINGER_C2H2_1"/>
    <property type="match status" value="1"/>
</dbReference>
<reference evidence="3" key="1">
    <citation type="submission" date="2023-06" db="EMBL/GenBank/DDBJ databases">
        <title>Genomic analysis of the entomopathogenic nematode Steinernema hermaphroditum.</title>
        <authorList>
            <person name="Schwarz E.M."/>
            <person name="Heppert J.K."/>
            <person name="Baniya A."/>
            <person name="Schwartz H.T."/>
            <person name="Tan C.-H."/>
            <person name="Antoshechkin I."/>
            <person name="Sternberg P.W."/>
            <person name="Goodrich-Blair H."/>
            <person name="Dillman A.R."/>
        </authorList>
    </citation>
    <scope>NUCLEOTIDE SEQUENCE</scope>
    <source>
        <strain evidence="3">PS9179</strain>
        <tissue evidence="3">Whole animal</tissue>
    </source>
</reference>
<protein>
    <recommendedName>
        <fullName evidence="2">C2H2-type domain-containing protein</fullName>
    </recommendedName>
</protein>
<keyword evidence="4" id="KW-1185">Reference proteome</keyword>
<organism evidence="3 4">
    <name type="scientific">Steinernema hermaphroditum</name>
    <dbReference type="NCBI Taxonomy" id="289476"/>
    <lineage>
        <taxon>Eukaryota</taxon>
        <taxon>Metazoa</taxon>
        <taxon>Ecdysozoa</taxon>
        <taxon>Nematoda</taxon>
        <taxon>Chromadorea</taxon>
        <taxon>Rhabditida</taxon>
        <taxon>Tylenchina</taxon>
        <taxon>Panagrolaimomorpha</taxon>
        <taxon>Strongyloidoidea</taxon>
        <taxon>Steinernematidae</taxon>
        <taxon>Steinernema</taxon>
    </lineage>
</organism>
<evidence type="ECO:0000313" key="3">
    <source>
        <dbReference type="EMBL" id="KAK0413757.1"/>
    </source>
</evidence>
<feature type="region of interest" description="Disordered" evidence="1">
    <location>
        <begin position="1"/>
        <end position="71"/>
    </location>
</feature>
<dbReference type="SMART" id="SM00355">
    <property type="entry name" value="ZnF_C2H2"/>
    <property type="match status" value="4"/>
</dbReference>
<dbReference type="EMBL" id="JAUCMV010000003">
    <property type="protein sequence ID" value="KAK0413757.1"/>
    <property type="molecule type" value="Genomic_DNA"/>
</dbReference>
<sequence>MTAASKRVAHKRKLISNEADELNKAKQPAPSKPDAQKPEKIEDDFFPALSDDDDEEIQKSATFGSPPTRKAQRSADRLAIWKCAVCGHQIKGPWENRQAHIESHMNLMVTCPVGSCLERYQFRCFSAHIKSHGITTKSLTSDQRHQVQCERHRMGEIALKHEMKYFPPHSFVGSSSTYGRGGAKPHCKQCGKQLIDLRQRRDHVGKHLDLKIACPMENCLYRAQTETMRKHLKYSHLTNQSELDFKQNGKLDDEKEAFHKKELSEIRRPQERIVDCRRNRDAKGGKWRRTYSQSAPSHLAANVPSEGSVLREYPCLSSRSIDYPTGTYLNPYDGYEG</sequence>
<comment type="caution">
    <text evidence="3">The sequence shown here is derived from an EMBL/GenBank/DDBJ whole genome shotgun (WGS) entry which is preliminary data.</text>
</comment>
<dbReference type="AlphaFoldDB" id="A0AA39HZJ5"/>
<evidence type="ECO:0000313" key="4">
    <source>
        <dbReference type="Proteomes" id="UP001175271"/>
    </source>
</evidence>
<name>A0AA39HZJ5_9BILA</name>
<evidence type="ECO:0000256" key="1">
    <source>
        <dbReference type="SAM" id="MobiDB-lite"/>
    </source>
</evidence>
<dbReference type="InterPro" id="IPR013087">
    <property type="entry name" value="Znf_C2H2_type"/>
</dbReference>